<evidence type="ECO:0000256" key="3">
    <source>
        <dbReference type="RuleBase" id="RU000363"/>
    </source>
</evidence>
<dbReference type="EMBL" id="JBELQC010000003">
    <property type="protein sequence ID" value="MFL9842555.1"/>
    <property type="molecule type" value="Genomic_DNA"/>
</dbReference>
<gene>
    <name evidence="4" type="ORF">ABS767_16410</name>
</gene>
<protein>
    <submittedName>
        <fullName evidence="4">SDR family NAD(P)-dependent oxidoreductase</fullName>
    </submittedName>
</protein>
<dbReference type="InterPro" id="IPR020904">
    <property type="entry name" value="Sc_DH/Rdtase_CS"/>
</dbReference>
<dbReference type="InterPro" id="IPR002347">
    <property type="entry name" value="SDR_fam"/>
</dbReference>
<comment type="caution">
    <text evidence="4">The sequence shown here is derived from an EMBL/GenBank/DDBJ whole genome shotgun (WGS) entry which is preliminary data.</text>
</comment>
<proteinExistence type="inferred from homology"/>
<dbReference type="Pfam" id="PF00106">
    <property type="entry name" value="adh_short"/>
    <property type="match status" value="1"/>
</dbReference>
<sequence>MTNKLAIVTGASTGIGYELAALAAKDGYDLIVVANEPLIEAAARDFGQTGVTVESLEADLSAIEGVDRLLAAAAGRRVDILVANAGVGTGGPFLDQDVASWRHSIDTNVTGTVYLLQKMLKEMVARGDGKVLVTGSIAGYIPGSFNAIYNATKAFIDNFTEALRNELKEVEGVTLTTLMPGPTDTPFFERAGMLDTPVGRDENKADPAKVAKDGWDAMMDGKGHIVSGWSNKLQVAASGLAPQSVLAEMHRGMAQPEADQD</sequence>
<keyword evidence="5" id="KW-1185">Reference proteome</keyword>
<name>A0ABW8YTK3_9SPHN</name>
<dbReference type="InterPro" id="IPR036291">
    <property type="entry name" value="NAD(P)-bd_dom_sf"/>
</dbReference>
<dbReference type="PRINTS" id="PR00081">
    <property type="entry name" value="GDHRDH"/>
</dbReference>
<evidence type="ECO:0000313" key="5">
    <source>
        <dbReference type="Proteomes" id="UP001629244"/>
    </source>
</evidence>
<dbReference type="SUPFAM" id="SSF51735">
    <property type="entry name" value="NAD(P)-binding Rossmann-fold domains"/>
    <property type="match status" value="1"/>
</dbReference>
<keyword evidence="2" id="KW-0560">Oxidoreductase</keyword>
<organism evidence="4 5">
    <name type="scientific">Sphingomonas plantiphila</name>
    <dbReference type="NCBI Taxonomy" id="3163295"/>
    <lineage>
        <taxon>Bacteria</taxon>
        <taxon>Pseudomonadati</taxon>
        <taxon>Pseudomonadota</taxon>
        <taxon>Alphaproteobacteria</taxon>
        <taxon>Sphingomonadales</taxon>
        <taxon>Sphingomonadaceae</taxon>
        <taxon>Sphingomonas</taxon>
    </lineage>
</organism>
<dbReference type="PROSITE" id="PS00061">
    <property type="entry name" value="ADH_SHORT"/>
    <property type="match status" value="1"/>
</dbReference>
<dbReference type="PANTHER" id="PTHR43391:SF12">
    <property type="entry name" value="OXIDOREDUCTASE EPHD-RELATED"/>
    <property type="match status" value="1"/>
</dbReference>
<dbReference type="CDD" id="cd05233">
    <property type="entry name" value="SDR_c"/>
    <property type="match status" value="1"/>
</dbReference>
<dbReference type="Gene3D" id="3.40.50.720">
    <property type="entry name" value="NAD(P)-binding Rossmann-like Domain"/>
    <property type="match status" value="1"/>
</dbReference>
<comment type="similarity">
    <text evidence="1 3">Belongs to the short-chain dehydrogenases/reductases (SDR) family.</text>
</comment>
<dbReference type="RefSeq" id="WP_408080316.1">
    <property type="nucleotide sequence ID" value="NZ_JBELQC010000003.1"/>
</dbReference>
<evidence type="ECO:0000256" key="1">
    <source>
        <dbReference type="ARBA" id="ARBA00006484"/>
    </source>
</evidence>
<accession>A0ABW8YTK3</accession>
<evidence type="ECO:0000313" key="4">
    <source>
        <dbReference type="EMBL" id="MFL9842555.1"/>
    </source>
</evidence>
<evidence type="ECO:0000256" key="2">
    <source>
        <dbReference type="ARBA" id="ARBA00023002"/>
    </source>
</evidence>
<reference evidence="4 5" key="1">
    <citation type="submission" date="2024-06" db="EMBL/GenBank/DDBJ databases">
        <authorList>
            <person name="Kaempfer P."/>
            <person name="Viver T."/>
        </authorList>
    </citation>
    <scope>NUCLEOTIDE SEQUENCE [LARGE SCALE GENOMIC DNA]</scope>
    <source>
        <strain evidence="4 5">ST-64</strain>
    </source>
</reference>
<dbReference type="Proteomes" id="UP001629244">
    <property type="component" value="Unassembled WGS sequence"/>
</dbReference>
<dbReference type="PANTHER" id="PTHR43391">
    <property type="entry name" value="RETINOL DEHYDROGENASE-RELATED"/>
    <property type="match status" value="1"/>
</dbReference>
<dbReference type="PRINTS" id="PR00080">
    <property type="entry name" value="SDRFAMILY"/>
</dbReference>